<dbReference type="OrthoDB" id="2395702at2759"/>
<keyword evidence="2" id="KW-1185">Reference proteome</keyword>
<organism evidence="1 2">
    <name type="scientific">Dentiscutata erythropus</name>
    <dbReference type="NCBI Taxonomy" id="1348616"/>
    <lineage>
        <taxon>Eukaryota</taxon>
        <taxon>Fungi</taxon>
        <taxon>Fungi incertae sedis</taxon>
        <taxon>Mucoromycota</taxon>
        <taxon>Glomeromycotina</taxon>
        <taxon>Glomeromycetes</taxon>
        <taxon>Diversisporales</taxon>
        <taxon>Gigasporaceae</taxon>
        <taxon>Dentiscutata</taxon>
    </lineage>
</organism>
<protein>
    <submittedName>
        <fullName evidence="1">5164_t:CDS:1</fullName>
    </submittedName>
</protein>
<evidence type="ECO:0000313" key="1">
    <source>
        <dbReference type="EMBL" id="CAG8822818.1"/>
    </source>
</evidence>
<name>A0A9N9KDU3_9GLOM</name>
<gene>
    <name evidence="1" type="ORF">DERYTH_LOCUS27374</name>
</gene>
<dbReference type="Proteomes" id="UP000789405">
    <property type="component" value="Unassembled WGS sequence"/>
</dbReference>
<sequence>IRRRAIVLQKQLEKRYKTPVSLSYTMKLFEFKISEATVFFEQQKKNLNLNENMIKGFDQFLESLDEYFDMYKIGSAEGCQIKIFGSVTLNNRAILRATNKFQNWPWFSNIAIAMNNEELSEYPSDKGICYAKTLLITEIRPLNESPLHLALVQWYSFKSKNIPFVYGCPLLKLS</sequence>
<feature type="non-terminal residue" evidence="1">
    <location>
        <position position="174"/>
    </location>
</feature>
<dbReference type="AlphaFoldDB" id="A0A9N9KDU3"/>
<feature type="non-terminal residue" evidence="1">
    <location>
        <position position="1"/>
    </location>
</feature>
<comment type="caution">
    <text evidence="1">The sequence shown here is derived from an EMBL/GenBank/DDBJ whole genome shotgun (WGS) entry which is preliminary data.</text>
</comment>
<reference evidence="1" key="1">
    <citation type="submission" date="2021-06" db="EMBL/GenBank/DDBJ databases">
        <authorList>
            <person name="Kallberg Y."/>
            <person name="Tangrot J."/>
            <person name="Rosling A."/>
        </authorList>
    </citation>
    <scope>NUCLEOTIDE SEQUENCE</scope>
    <source>
        <strain evidence="1">MA453B</strain>
    </source>
</reference>
<proteinExistence type="predicted"/>
<dbReference type="EMBL" id="CAJVPY010062653">
    <property type="protein sequence ID" value="CAG8822818.1"/>
    <property type="molecule type" value="Genomic_DNA"/>
</dbReference>
<evidence type="ECO:0000313" key="2">
    <source>
        <dbReference type="Proteomes" id="UP000789405"/>
    </source>
</evidence>
<accession>A0A9N9KDU3</accession>